<sequence>MAHCSKIRLFFFITLLVASTLTNSHARENNENGMKSAVFLSPKFELKPGSVANRVFNNIDFPKGHIAIKSFNAEVVDEAGNPIPLHETYLHHWIVLRNYQRKGIESPKNKSDNIIVSNSGLCENGLEQIFGLGSETRRTDTHVPDPYGIEVGNAIEIPQGFEERWFMNVHAIDTRGAEDKLGCTECRCDLYNATKDENGEALRKGYIGGMDCCHDGTKCKVREGFESVKRALFMRYTVKWVDWDSSIVPVKIYVLDVTDTWKKGDSNALDTKHHCLIEYDVEACSGTGVSNEGCIDNRRVSLSMPTGGNVIYGVAHQHTGGIGSTLYGEDGRVLCSSIPTYGEGKEAGNEEGYIVGMSTCYPNPGSVKISDGETLVLESIYNRSQSHSGVMGLFYILVADDMLPNNPNSVVHAPVEKQEKMTVPNSVWGVTLFGVAIAIVAVVAYHRRSKRKNGYQSITMSTQHSIESS</sequence>
<accession>A0ACC0HWP1</accession>
<organism evidence="1 2">
    <name type="scientific">Camellia lanceoleosa</name>
    <dbReference type="NCBI Taxonomy" id="1840588"/>
    <lineage>
        <taxon>Eukaryota</taxon>
        <taxon>Viridiplantae</taxon>
        <taxon>Streptophyta</taxon>
        <taxon>Embryophyta</taxon>
        <taxon>Tracheophyta</taxon>
        <taxon>Spermatophyta</taxon>
        <taxon>Magnoliopsida</taxon>
        <taxon>eudicotyledons</taxon>
        <taxon>Gunneridae</taxon>
        <taxon>Pentapetalae</taxon>
        <taxon>asterids</taxon>
        <taxon>Ericales</taxon>
        <taxon>Theaceae</taxon>
        <taxon>Camellia</taxon>
    </lineage>
</organism>
<keyword evidence="2" id="KW-1185">Reference proteome</keyword>
<evidence type="ECO:0000313" key="2">
    <source>
        <dbReference type="Proteomes" id="UP001060215"/>
    </source>
</evidence>
<proteinExistence type="predicted"/>
<protein>
    <submittedName>
        <fullName evidence="1">Uncharacterized protein</fullName>
    </submittedName>
</protein>
<evidence type="ECO:0000313" key="1">
    <source>
        <dbReference type="EMBL" id="KAI8017954.1"/>
    </source>
</evidence>
<dbReference type="EMBL" id="CM045759">
    <property type="protein sequence ID" value="KAI8017954.1"/>
    <property type="molecule type" value="Genomic_DNA"/>
</dbReference>
<reference evidence="1 2" key="1">
    <citation type="journal article" date="2022" name="Plant J.">
        <title>Chromosome-level genome of Camellia lanceoleosa provides a valuable resource for understanding genome evolution and self-incompatibility.</title>
        <authorList>
            <person name="Gong W."/>
            <person name="Xiao S."/>
            <person name="Wang L."/>
            <person name="Liao Z."/>
            <person name="Chang Y."/>
            <person name="Mo W."/>
            <person name="Hu G."/>
            <person name="Li W."/>
            <person name="Zhao G."/>
            <person name="Zhu H."/>
            <person name="Hu X."/>
            <person name="Ji K."/>
            <person name="Xiang X."/>
            <person name="Song Q."/>
            <person name="Yuan D."/>
            <person name="Jin S."/>
            <person name="Zhang L."/>
        </authorList>
    </citation>
    <scope>NUCLEOTIDE SEQUENCE [LARGE SCALE GENOMIC DNA]</scope>
    <source>
        <strain evidence="1">SQ_2022a</strain>
    </source>
</reference>
<gene>
    <name evidence="1" type="ORF">LOK49_LG04G02376</name>
</gene>
<dbReference type="Proteomes" id="UP001060215">
    <property type="component" value="Chromosome 2"/>
</dbReference>
<name>A0ACC0HWP1_9ERIC</name>
<comment type="caution">
    <text evidence="1">The sequence shown here is derived from an EMBL/GenBank/DDBJ whole genome shotgun (WGS) entry which is preliminary data.</text>
</comment>